<gene>
    <name evidence="1" type="ORF">mMyoMyo1_012187</name>
</gene>
<comment type="caution">
    <text evidence="1">The sequence shown here is derived from an EMBL/GenBank/DDBJ whole genome shotgun (WGS) entry which is preliminary data.</text>
</comment>
<dbReference type="EMBL" id="JABWUV010000008">
    <property type="protein sequence ID" value="KAF6337006.1"/>
    <property type="molecule type" value="Genomic_DNA"/>
</dbReference>
<protein>
    <submittedName>
        <fullName evidence="1">Uncharacterized protein</fullName>
    </submittedName>
</protein>
<reference evidence="1 2" key="1">
    <citation type="journal article" date="2020" name="Nature">
        <title>Six reference-quality genomes reveal evolution of bat adaptations.</title>
        <authorList>
            <person name="Jebb D."/>
            <person name="Huang Z."/>
            <person name="Pippel M."/>
            <person name="Hughes G.M."/>
            <person name="Lavrichenko K."/>
            <person name="Devanna P."/>
            <person name="Winkler S."/>
            <person name="Jermiin L.S."/>
            <person name="Skirmuntt E.C."/>
            <person name="Katzourakis A."/>
            <person name="Burkitt-Gray L."/>
            <person name="Ray D.A."/>
            <person name="Sullivan K.A.M."/>
            <person name="Roscito J.G."/>
            <person name="Kirilenko B.M."/>
            <person name="Davalos L.M."/>
            <person name="Corthals A.P."/>
            <person name="Power M.L."/>
            <person name="Jones G."/>
            <person name="Ransome R.D."/>
            <person name="Dechmann D.K.N."/>
            <person name="Locatelli A.G."/>
            <person name="Puechmaille S.J."/>
            <person name="Fedrigo O."/>
            <person name="Jarvis E.D."/>
            <person name="Hiller M."/>
            <person name="Vernes S.C."/>
            <person name="Myers E.W."/>
            <person name="Teeling E.C."/>
        </authorList>
    </citation>
    <scope>NUCLEOTIDE SEQUENCE [LARGE SCALE GENOMIC DNA]</scope>
    <source>
        <strain evidence="1">MMyoMyo1</strain>
        <tissue evidence="1">Flight muscle</tissue>
    </source>
</reference>
<evidence type="ECO:0000313" key="1">
    <source>
        <dbReference type="EMBL" id="KAF6337006.1"/>
    </source>
</evidence>
<dbReference type="Proteomes" id="UP000527355">
    <property type="component" value="Unassembled WGS sequence"/>
</dbReference>
<evidence type="ECO:0000313" key="2">
    <source>
        <dbReference type="Proteomes" id="UP000527355"/>
    </source>
</evidence>
<sequence length="128" mass="14180">MNLKVLSLQSQTLLFSTVIKGLRYSYLWTNAACKLECRLFLCSKVSMAQSRHRTIICISLQLSLYVSQVNHKFLNVKTLKESTLPTSGIASQSIYGQLMLRSSAGVHRLRSAMPQVCNAVIAEVNSAA</sequence>
<name>A0A7J7WI52_MYOMY</name>
<dbReference type="AlphaFoldDB" id="A0A7J7WI52"/>
<keyword evidence="2" id="KW-1185">Reference proteome</keyword>
<accession>A0A7J7WI52</accession>
<organism evidence="1 2">
    <name type="scientific">Myotis myotis</name>
    <name type="common">Greater mouse-eared bat</name>
    <name type="synonym">Vespertilio myotis</name>
    <dbReference type="NCBI Taxonomy" id="51298"/>
    <lineage>
        <taxon>Eukaryota</taxon>
        <taxon>Metazoa</taxon>
        <taxon>Chordata</taxon>
        <taxon>Craniata</taxon>
        <taxon>Vertebrata</taxon>
        <taxon>Euteleostomi</taxon>
        <taxon>Mammalia</taxon>
        <taxon>Eutheria</taxon>
        <taxon>Laurasiatheria</taxon>
        <taxon>Chiroptera</taxon>
        <taxon>Yangochiroptera</taxon>
        <taxon>Vespertilionidae</taxon>
        <taxon>Myotis</taxon>
    </lineage>
</organism>
<proteinExistence type="predicted"/>